<gene>
    <name evidence="4" type="primary">LOC115629172</name>
</gene>
<keyword evidence="2" id="KW-0732">Signal</keyword>
<feature type="region of interest" description="Disordered" evidence="1">
    <location>
        <begin position="51"/>
        <end position="89"/>
    </location>
</feature>
<organism evidence="3 4">
    <name type="scientific">Drosophila lebanonensis</name>
    <name type="common">Fruit fly</name>
    <name type="synonym">Scaptodrosophila lebanonensis</name>
    <dbReference type="NCBI Taxonomy" id="7225"/>
    <lineage>
        <taxon>Eukaryota</taxon>
        <taxon>Metazoa</taxon>
        <taxon>Ecdysozoa</taxon>
        <taxon>Arthropoda</taxon>
        <taxon>Hexapoda</taxon>
        <taxon>Insecta</taxon>
        <taxon>Pterygota</taxon>
        <taxon>Neoptera</taxon>
        <taxon>Endopterygota</taxon>
        <taxon>Diptera</taxon>
        <taxon>Brachycera</taxon>
        <taxon>Muscomorpha</taxon>
        <taxon>Ephydroidea</taxon>
        <taxon>Drosophilidae</taxon>
        <taxon>Scaptodrosophila</taxon>
    </lineage>
</organism>
<dbReference type="Proteomes" id="UP000504634">
    <property type="component" value="Unplaced"/>
</dbReference>
<dbReference type="OrthoDB" id="7412264at2759"/>
<feature type="signal peptide" evidence="2">
    <location>
        <begin position="1"/>
        <end position="24"/>
    </location>
</feature>
<protein>
    <submittedName>
        <fullName evidence="4">Follicle cell protein 3C-1</fullName>
    </submittedName>
</protein>
<feature type="compositionally biased region" description="Low complexity" evidence="1">
    <location>
        <begin position="55"/>
        <end position="89"/>
    </location>
</feature>
<proteinExistence type="predicted"/>
<feature type="chain" id="PRO_5027039939" evidence="2">
    <location>
        <begin position="25"/>
        <end position="304"/>
    </location>
</feature>
<dbReference type="GeneID" id="115629172"/>
<evidence type="ECO:0000313" key="4">
    <source>
        <dbReference type="RefSeq" id="XP_030381406.1"/>
    </source>
</evidence>
<reference evidence="4" key="1">
    <citation type="submission" date="2025-08" db="UniProtKB">
        <authorList>
            <consortium name="RefSeq"/>
        </authorList>
    </citation>
    <scope>IDENTIFICATION</scope>
    <source>
        <strain evidence="4">11010-0011.00</strain>
        <tissue evidence="4">Whole body</tissue>
    </source>
</reference>
<dbReference type="RefSeq" id="XP_030381406.1">
    <property type="nucleotide sequence ID" value="XM_030525546.1"/>
</dbReference>
<name>A0A6J2TXZ7_DROLE</name>
<feature type="compositionally biased region" description="Low complexity" evidence="1">
    <location>
        <begin position="119"/>
        <end position="129"/>
    </location>
</feature>
<evidence type="ECO:0000256" key="1">
    <source>
        <dbReference type="SAM" id="MobiDB-lite"/>
    </source>
</evidence>
<keyword evidence="3" id="KW-1185">Reference proteome</keyword>
<evidence type="ECO:0000256" key="2">
    <source>
        <dbReference type="SAM" id="SignalP"/>
    </source>
</evidence>
<sequence>MFTNRGLTFALIVLAALAWQQLVASKIAYKKPIYGKTNYIKEKRYKLKGDPLPKSITSTSTTTTTTSPSSTLPSSTSISSSTSTAAPSTALDESGSVEFIIKTTPRAVSTAAVGLAASAAEASGTTTEATADEENSSGSTSRNDDSSITATTADFLSTTPSNMISTLPLPPTPAMAALPLVQQTPLGDKRPSNQPVPCTCGVFLSSQIHNGVPENPLILNELDRVYPCNPIGRKQCQTKCLEAIVQHLPNSANIVCGTLGHDCHKERAYLFIKNCQNQWWNTNLQAGREYCCKDGVPYRCPLLG</sequence>
<dbReference type="CTD" id="31294"/>
<feature type="region of interest" description="Disordered" evidence="1">
    <location>
        <begin position="119"/>
        <end position="148"/>
    </location>
</feature>
<dbReference type="AlphaFoldDB" id="A0A6J2TXZ7"/>
<accession>A0A6J2TXZ7</accession>
<evidence type="ECO:0000313" key="3">
    <source>
        <dbReference type="Proteomes" id="UP000504634"/>
    </source>
</evidence>